<dbReference type="Gene3D" id="1.10.10.60">
    <property type="entry name" value="Homeodomain-like"/>
    <property type="match status" value="1"/>
</dbReference>
<proteinExistence type="predicted"/>
<dbReference type="CDD" id="cd00167">
    <property type="entry name" value="SANT"/>
    <property type="match status" value="1"/>
</dbReference>
<feature type="region of interest" description="Disordered" evidence="1">
    <location>
        <begin position="1"/>
        <end position="36"/>
    </location>
</feature>
<evidence type="ECO:0000256" key="2">
    <source>
        <dbReference type="SAM" id="Phobius"/>
    </source>
</evidence>
<evidence type="ECO:0000313" key="4">
    <source>
        <dbReference type="Proteomes" id="UP001146793"/>
    </source>
</evidence>
<protein>
    <submittedName>
        <fullName evidence="3">Ubiquitin-associated/translation elongation factor ef1b n-terminal eukaryote</fullName>
    </submittedName>
</protein>
<keyword evidence="3" id="KW-0648">Protein biosynthesis</keyword>
<dbReference type="GO" id="GO:0003746">
    <property type="term" value="F:translation elongation factor activity"/>
    <property type="evidence" value="ECO:0007669"/>
    <property type="project" value="UniProtKB-KW"/>
</dbReference>
<dbReference type="AlphaFoldDB" id="A0AAV7ZDX1"/>
<dbReference type="EMBL" id="JANTQA010000032">
    <property type="protein sequence ID" value="KAJ3438937.1"/>
    <property type="molecule type" value="Genomic_DNA"/>
</dbReference>
<evidence type="ECO:0000313" key="3">
    <source>
        <dbReference type="EMBL" id="KAJ3438937.1"/>
    </source>
</evidence>
<gene>
    <name evidence="3" type="ORF">M0812_14952</name>
</gene>
<evidence type="ECO:0000256" key="1">
    <source>
        <dbReference type="SAM" id="MobiDB-lite"/>
    </source>
</evidence>
<reference evidence="3" key="1">
    <citation type="submission" date="2022-08" db="EMBL/GenBank/DDBJ databases">
        <title>Novel sulphate-reducing endosymbionts in the free-living metamonad Anaeramoeba.</title>
        <authorList>
            <person name="Jerlstrom-Hultqvist J."/>
            <person name="Cepicka I."/>
            <person name="Gallot-Lavallee L."/>
            <person name="Salas-Leiva D."/>
            <person name="Curtis B.A."/>
            <person name="Zahonova K."/>
            <person name="Pipaliya S."/>
            <person name="Dacks J."/>
            <person name="Roger A.J."/>
        </authorList>
    </citation>
    <scope>NUCLEOTIDE SEQUENCE</scope>
    <source>
        <strain evidence="3">Busselton2</strain>
    </source>
</reference>
<dbReference type="SUPFAM" id="SSF46689">
    <property type="entry name" value="Homeodomain-like"/>
    <property type="match status" value="1"/>
</dbReference>
<dbReference type="Proteomes" id="UP001146793">
    <property type="component" value="Unassembled WGS sequence"/>
</dbReference>
<sequence length="380" mass="45898">MIFNQTDIDDIKTSREAEKEQKDENEKEKETTEEKENEILKKKKKKFVIVFYCWMTYSVIFLIVIFEMRNKKWTAKYVSSLYNESSSPGWSIEETKVLRECIRRYGYSNWDKIIQKNLIPGKTHSQLYHHSMRLCGQQSLCLFKGIHFDVNHLYLDNLKKTGKNFKRKGCLIINQKSKLSEHQKREQIIFLIKRYQLPSENIKKTTILRLNNSGQYEHILKRRLLLLKMLRRVHKLRVQKVSYLKYKKKSKKTKKNIRKEEVQIQKENCANIKKNSLSEIIKKYKLSPRISQYQFQENKKVLPLIIQHQKNIKVNQVKLEKIQFKNEQSKRSRTEEQETKKRRTIEENFAIQKKEYLHNLLQKDNLKMVIIDKTDDFAYL</sequence>
<feature type="compositionally biased region" description="Basic and acidic residues" evidence="1">
    <location>
        <begin position="9"/>
        <end position="36"/>
    </location>
</feature>
<accession>A0AAV7ZDX1</accession>
<feature type="transmembrane region" description="Helical" evidence="2">
    <location>
        <begin position="47"/>
        <end position="66"/>
    </location>
</feature>
<organism evidence="3 4">
    <name type="scientific">Anaeramoeba flamelloides</name>
    <dbReference type="NCBI Taxonomy" id="1746091"/>
    <lineage>
        <taxon>Eukaryota</taxon>
        <taxon>Metamonada</taxon>
        <taxon>Anaeramoebidae</taxon>
        <taxon>Anaeramoeba</taxon>
    </lineage>
</organism>
<dbReference type="InterPro" id="IPR001005">
    <property type="entry name" value="SANT/Myb"/>
</dbReference>
<keyword evidence="2" id="KW-0812">Transmembrane</keyword>
<keyword evidence="3" id="KW-0251">Elongation factor</keyword>
<keyword evidence="2" id="KW-1133">Transmembrane helix</keyword>
<dbReference type="PANTHER" id="PTHR41733:SF1">
    <property type="entry name" value="CHROMOSOME UNDETERMINED SCAFFOLD_30, WHOLE GENOME SHOTGUN SEQUENCE"/>
    <property type="match status" value="1"/>
</dbReference>
<dbReference type="InterPro" id="IPR009057">
    <property type="entry name" value="Homeodomain-like_sf"/>
</dbReference>
<keyword evidence="2" id="KW-0472">Membrane</keyword>
<name>A0AAV7ZDX1_9EUKA</name>
<comment type="caution">
    <text evidence="3">The sequence shown here is derived from an EMBL/GenBank/DDBJ whole genome shotgun (WGS) entry which is preliminary data.</text>
</comment>
<dbReference type="PANTHER" id="PTHR41733">
    <property type="entry name" value="UBIQUITIN-ASSOCIATED/TRANSLATION ELONGATION FACTOR EF1B, N-TERMINAL, EUKARYOTE"/>
    <property type="match status" value="1"/>
</dbReference>